<protein>
    <submittedName>
        <fullName evidence="3">Iron transporter FeoA</fullName>
    </submittedName>
</protein>
<comment type="caution">
    <text evidence="3">The sequence shown here is derived from an EMBL/GenBank/DDBJ whole genome shotgun (WGS) entry which is preliminary data.</text>
</comment>
<dbReference type="PANTHER" id="PTHR42954:SF2">
    <property type="entry name" value="FE(2+) TRANSPORT PROTEIN A"/>
    <property type="match status" value="1"/>
</dbReference>
<feature type="domain" description="Ferrous iron transporter FeoA-like" evidence="2">
    <location>
        <begin position="1"/>
        <end position="73"/>
    </location>
</feature>
<reference evidence="3 4" key="1">
    <citation type="submission" date="2016-06" db="EMBL/GenBank/DDBJ databases">
        <authorList>
            <person name="Kjaerup R.B."/>
            <person name="Dalgaard T.S."/>
            <person name="Juul-Madsen H.R."/>
        </authorList>
    </citation>
    <scope>NUCLEOTIDE SEQUENCE [LARGE SCALE GENOMIC DNA]</scope>
    <source>
        <strain evidence="3 4">373-A1</strain>
    </source>
</reference>
<dbReference type="InterPro" id="IPR052713">
    <property type="entry name" value="FeoA"/>
</dbReference>
<dbReference type="OrthoDB" id="9811076at2"/>
<proteinExistence type="predicted"/>
<dbReference type="SMART" id="SM00899">
    <property type="entry name" value="FeoA"/>
    <property type="match status" value="1"/>
</dbReference>
<name>A0A174V107_9CLOT</name>
<dbReference type="GeneID" id="42776243"/>
<dbReference type="EMBL" id="MAPZ01000014">
    <property type="protein sequence ID" value="OBY11479.1"/>
    <property type="molecule type" value="Genomic_DNA"/>
</dbReference>
<dbReference type="RefSeq" id="WP_027098420.1">
    <property type="nucleotide sequence ID" value="NZ_CABJAZ010000002.1"/>
</dbReference>
<organism evidence="3 4">
    <name type="scientific">Clostridium paraputrificum</name>
    <dbReference type="NCBI Taxonomy" id="29363"/>
    <lineage>
        <taxon>Bacteria</taxon>
        <taxon>Bacillati</taxon>
        <taxon>Bacillota</taxon>
        <taxon>Clostridia</taxon>
        <taxon>Eubacteriales</taxon>
        <taxon>Clostridiaceae</taxon>
        <taxon>Clostridium</taxon>
    </lineage>
</organism>
<sequence>MTLKELKPGESGTVKSIGEKGVMRRRLMDMGVTPGVSIKVIKIAPLGDPIEVNIRGYALSLRKSDAEQIIVIK</sequence>
<keyword evidence="4" id="KW-1185">Reference proteome</keyword>
<dbReference type="InterPro" id="IPR007167">
    <property type="entry name" value="Fe-transptr_FeoA-like"/>
</dbReference>
<dbReference type="InterPro" id="IPR008988">
    <property type="entry name" value="Transcriptional_repressor_C"/>
</dbReference>
<dbReference type="SUPFAM" id="SSF50037">
    <property type="entry name" value="C-terminal domain of transcriptional repressors"/>
    <property type="match status" value="1"/>
</dbReference>
<dbReference type="GO" id="GO:0046914">
    <property type="term" value="F:transition metal ion binding"/>
    <property type="evidence" value="ECO:0007669"/>
    <property type="project" value="InterPro"/>
</dbReference>
<dbReference type="eggNOG" id="COG1918">
    <property type="taxonomic scope" value="Bacteria"/>
</dbReference>
<dbReference type="Proteomes" id="UP000092714">
    <property type="component" value="Unassembled WGS sequence"/>
</dbReference>
<evidence type="ECO:0000259" key="2">
    <source>
        <dbReference type="SMART" id="SM00899"/>
    </source>
</evidence>
<evidence type="ECO:0000256" key="1">
    <source>
        <dbReference type="ARBA" id="ARBA00023004"/>
    </source>
</evidence>
<keyword evidence="1" id="KW-0408">Iron</keyword>
<gene>
    <name evidence="3" type="ORF">CP373A1_05885</name>
</gene>
<dbReference type="InterPro" id="IPR038157">
    <property type="entry name" value="FeoA_core_dom"/>
</dbReference>
<evidence type="ECO:0000313" key="4">
    <source>
        <dbReference type="Proteomes" id="UP000092714"/>
    </source>
</evidence>
<accession>A0A174V107</accession>
<dbReference type="AlphaFoldDB" id="A0A174V107"/>
<dbReference type="Pfam" id="PF04023">
    <property type="entry name" value="FeoA"/>
    <property type="match status" value="1"/>
</dbReference>
<evidence type="ECO:0000313" key="3">
    <source>
        <dbReference type="EMBL" id="OBY11479.1"/>
    </source>
</evidence>
<dbReference type="Gene3D" id="2.30.30.90">
    <property type="match status" value="1"/>
</dbReference>
<dbReference type="PANTHER" id="PTHR42954">
    <property type="entry name" value="FE(2+) TRANSPORT PROTEIN A"/>
    <property type="match status" value="1"/>
</dbReference>